<keyword evidence="3 5" id="KW-1133">Transmembrane helix</keyword>
<dbReference type="InterPro" id="IPR011547">
    <property type="entry name" value="SLC26A/SulP_dom"/>
</dbReference>
<dbReference type="GO" id="GO:0055085">
    <property type="term" value="P:transmembrane transport"/>
    <property type="evidence" value="ECO:0007669"/>
    <property type="project" value="InterPro"/>
</dbReference>
<dbReference type="InterPro" id="IPR036513">
    <property type="entry name" value="STAS_dom_sf"/>
</dbReference>
<keyword evidence="8" id="KW-1185">Reference proteome</keyword>
<dbReference type="InterPro" id="IPR002645">
    <property type="entry name" value="STAS_dom"/>
</dbReference>
<feature type="transmembrane region" description="Helical" evidence="5">
    <location>
        <begin position="53"/>
        <end position="71"/>
    </location>
</feature>
<evidence type="ECO:0000256" key="5">
    <source>
        <dbReference type="SAM" id="Phobius"/>
    </source>
</evidence>
<dbReference type="SUPFAM" id="SSF52091">
    <property type="entry name" value="SpoIIaa-like"/>
    <property type="match status" value="1"/>
</dbReference>
<feature type="transmembrane region" description="Helical" evidence="5">
    <location>
        <begin position="218"/>
        <end position="239"/>
    </location>
</feature>
<organism evidence="7 8">
    <name type="scientific">Leucothrix arctica</name>
    <dbReference type="NCBI Taxonomy" id="1481894"/>
    <lineage>
        <taxon>Bacteria</taxon>
        <taxon>Pseudomonadati</taxon>
        <taxon>Pseudomonadota</taxon>
        <taxon>Gammaproteobacteria</taxon>
        <taxon>Thiotrichales</taxon>
        <taxon>Thiotrichaceae</taxon>
        <taxon>Leucothrix</taxon>
    </lineage>
</organism>
<feature type="transmembrane region" description="Helical" evidence="5">
    <location>
        <begin position="366"/>
        <end position="388"/>
    </location>
</feature>
<evidence type="ECO:0000256" key="1">
    <source>
        <dbReference type="ARBA" id="ARBA00004141"/>
    </source>
</evidence>
<evidence type="ECO:0000256" key="3">
    <source>
        <dbReference type="ARBA" id="ARBA00022989"/>
    </source>
</evidence>
<evidence type="ECO:0000256" key="2">
    <source>
        <dbReference type="ARBA" id="ARBA00022692"/>
    </source>
</evidence>
<dbReference type="EMBL" id="QGKL01000042">
    <property type="protein sequence ID" value="PWQ93728.1"/>
    <property type="molecule type" value="Genomic_DNA"/>
</dbReference>
<accession>A0A317C564</accession>
<sequence>MEKLSRFVPLLGQISTYDRAKFSSDLIAATVVTIMLIPQSLAYAMLAGLPAELGLYASIFPLLAYALFGSCKTLAVGPVAIASLMTASALGKVTALGIIGYVEGAMLLALLSGIFLLLLGVFRLGFISNFLSHPVVVGFITASGLVIALSQFKHILGIKAEGHNFVEIVYSTISNLTQFNTYTLIIGVCSVLFLFWARQGSAKLLERFGISKSLAFSLSKAAPVVGVAVTTLVVSQFGLDKQGVAIVGTIPTGMPSLVLPSFSWAAVEALFVPAVLISIIGYVESVSVGRTLSAKKRERIDGNQELIALGAANIASGMSGAFPVTGGFARSVVNYDAGAETQFAAIFTAVGISLAALFLTPLLHYLPIAMLAATIIVAVLSLVDFSIFKRAWDFSKSDFAAVSITVFLTLLMGVEIGVASGIIASILLLLHHTSKPHIAEVGLLPNSEHFRNILHFDVECHPSVLSLRVDESLLFSNVSYLEEYISDLITKRPDAKAVILDCAAINTIDLSAVEMLEALNHRLSHQNIALHLSEVKVPVQRLLKRSGLLEELTGEMHLSQYDAYQSLVKHYE</sequence>
<dbReference type="PROSITE" id="PS50801">
    <property type="entry name" value="STAS"/>
    <property type="match status" value="1"/>
</dbReference>
<feature type="transmembrane region" description="Helical" evidence="5">
    <location>
        <begin position="133"/>
        <end position="152"/>
    </location>
</feature>
<comment type="subcellular location">
    <subcellularLocation>
        <location evidence="1">Membrane</location>
        <topology evidence="1">Multi-pass membrane protein</topology>
    </subcellularLocation>
</comment>
<gene>
    <name evidence="7" type="ORF">DKT75_19150</name>
</gene>
<dbReference type="Pfam" id="PF00916">
    <property type="entry name" value="Sulfate_transp"/>
    <property type="match status" value="1"/>
</dbReference>
<feature type="transmembrane region" description="Helical" evidence="5">
    <location>
        <begin position="400"/>
        <end position="430"/>
    </location>
</feature>
<name>A0A317C564_9GAMM</name>
<dbReference type="NCBIfam" id="TIGR00815">
    <property type="entry name" value="sulP"/>
    <property type="match status" value="1"/>
</dbReference>
<feature type="transmembrane region" description="Helical" evidence="5">
    <location>
        <begin position="262"/>
        <end position="285"/>
    </location>
</feature>
<dbReference type="Proteomes" id="UP000245506">
    <property type="component" value="Unassembled WGS sequence"/>
</dbReference>
<feature type="domain" description="STAS" evidence="6">
    <location>
        <begin position="454"/>
        <end position="572"/>
    </location>
</feature>
<feature type="transmembrane region" description="Helical" evidence="5">
    <location>
        <begin position="105"/>
        <end position="126"/>
    </location>
</feature>
<protein>
    <submittedName>
        <fullName evidence="7">Sodium-independent anion transporter</fullName>
    </submittedName>
</protein>
<dbReference type="AlphaFoldDB" id="A0A317C564"/>
<evidence type="ECO:0000313" key="8">
    <source>
        <dbReference type="Proteomes" id="UP000245506"/>
    </source>
</evidence>
<keyword evidence="2 5" id="KW-0812">Transmembrane</keyword>
<feature type="transmembrane region" description="Helical" evidence="5">
    <location>
        <begin position="26"/>
        <end position="47"/>
    </location>
</feature>
<keyword evidence="4 5" id="KW-0472">Membrane</keyword>
<dbReference type="Pfam" id="PF01740">
    <property type="entry name" value="STAS"/>
    <property type="match status" value="1"/>
</dbReference>
<evidence type="ECO:0000259" key="6">
    <source>
        <dbReference type="PROSITE" id="PS50801"/>
    </source>
</evidence>
<proteinExistence type="predicted"/>
<evidence type="ECO:0000313" key="7">
    <source>
        <dbReference type="EMBL" id="PWQ93728.1"/>
    </source>
</evidence>
<reference evidence="7 8" key="1">
    <citation type="submission" date="2018-05" db="EMBL/GenBank/DDBJ databases">
        <title>Leucothrix arctica sp. nov., isolated from Arctic seawater.</title>
        <authorList>
            <person name="Choi A."/>
            <person name="Baek K."/>
        </authorList>
    </citation>
    <scope>NUCLEOTIDE SEQUENCE [LARGE SCALE GENOMIC DNA]</scope>
    <source>
        <strain evidence="7 8">IMCC9719</strain>
    </source>
</reference>
<dbReference type="RefSeq" id="WP_109825828.1">
    <property type="nucleotide sequence ID" value="NZ_QGKL01000042.1"/>
</dbReference>
<feature type="transmembrane region" description="Helical" evidence="5">
    <location>
        <begin position="306"/>
        <end position="329"/>
    </location>
</feature>
<comment type="caution">
    <text evidence="7">The sequence shown here is derived from an EMBL/GenBank/DDBJ whole genome shotgun (WGS) entry which is preliminary data.</text>
</comment>
<dbReference type="OrthoDB" id="9769739at2"/>
<evidence type="ECO:0000256" key="4">
    <source>
        <dbReference type="ARBA" id="ARBA00023136"/>
    </source>
</evidence>
<dbReference type="GO" id="GO:0016020">
    <property type="term" value="C:membrane"/>
    <property type="evidence" value="ECO:0007669"/>
    <property type="project" value="UniProtKB-SubCell"/>
</dbReference>
<dbReference type="PANTHER" id="PTHR11814">
    <property type="entry name" value="SULFATE TRANSPORTER"/>
    <property type="match status" value="1"/>
</dbReference>
<dbReference type="InterPro" id="IPR001902">
    <property type="entry name" value="SLC26A/SulP_fam"/>
</dbReference>
<feature type="transmembrane region" description="Helical" evidence="5">
    <location>
        <begin position="341"/>
        <end position="359"/>
    </location>
</feature>
<feature type="transmembrane region" description="Helical" evidence="5">
    <location>
        <begin position="179"/>
        <end position="197"/>
    </location>
</feature>
<dbReference type="CDD" id="cd07042">
    <property type="entry name" value="STAS_SulP_like_sulfate_transporter"/>
    <property type="match status" value="1"/>
</dbReference>
<dbReference type="Gene3D" id="3.30.750.24">
    <property type="entry name" value="STAS domain"/>
    <property type="match status" value="1"/>
</dbReference>